<dbReference type="Gene3D" id="3.40.630.10">
    <property type="entry name" value="Zn peptidases"/>
    <property type="match status" value="1"/>
</dbReference>
<dbReference type="GO" id="GO:0006518">
    <property type="term" value="P:peptide metabolic process"/>
    <property type="evidence" value="ECO:0007669"/>
    <property type="project" value="InterPro"/>
</dbReference>
<dbReference type="NCBIfam" id="NF009920">
    <property type="entry name" value="PRK13381.1"/>
    <property type="match status" value="1"/>
</dbReference>
<dbReference type="InterPro" id="IPR011650">
    <property type="entry name" value="Peptidase_M20_dimer"/>
</dbReference>
<dbReference type="GO" id="GO:0005829">
    <property type="term" value="C:cytosol"/>
    <property type="evidence" value="ECO:0007669"/>
    <property type="project" value="TreeGrafter"/>
</dbReference>
<dbReference type="CDD" id="cd03892">
    <property type="entry name" value="M20_peptT"/>
    <property type="match status" value="1"/>
</dbReference>
<evidence type="ECO:0000256" key="6">
    <source>
        <dbReference type="ARBA" id="ARBA00023049"/>
    </source>
</evidence>
<proteinExistence type="inferred from homology"/>
<dbReference type="PANTHER" id="PTHR42994">
    <property type="entry name" value="PEPTIDASE T"/>
    <property type="match status" value="1"/>
</dbReference>
<sequence length="416" mass="45362">MMNINNLAFKAEERFVRYVTIDTQSDPSSPTCPSTEKQKDLGRLLVAELLEMGVADAHLDEYGYVYATIPSNTNKDVPVICFCSHMDTAPDCSGEGVKPIIHHNYQGQDLVLPDDTSQVLRMAEHPDLKNQLGNDIITASGTTLLGADNKAGVAEIMDACRLLMTTPEIKHGKIRILFTPDEEIGRGVDKVDIQKLGAFAGYTIDGESAGNMENETFSADGATLIVNGVSSHPGFAKGKMESAIKIAAQVVAALPVNLSPEGTEGMEGFVHPVGISGHVEQASVDFIIRDFDADKLMDHAGVISDIAEEVLKQYPGSSYELLIREQYRNMRQVLDEHPQIVEYGMEAIKRAGMTAQLCSIRGGTDGSRLSFMGLPCPNIFAGEHAFHGKQEWVSVQDMHKATLTILHLCAVWEERS</sequence>
<dbReference type="Proteomes" id="UP000244168">
    <property type="component" value="Unassembled WGS sequence"/>
</dbReference>
<keyword evidence="6" id="KW-0482">Metalloprotease</keyword>
<gene>
    <name evidence="11" type="ORF">C8P68_101104</name>
</gene>
<protein>
    <recommendedName>
        <fullName evidence="7">Peptidase T</fullName>
        <ecNumber evidence="7">3.4.11.4</ecNumber>
    </recommendedName>
</protein>
<dbReference type="GO" id="GO:0006508">
    <property type="term" value="P:proteolysis"/>
    <property type="evidence" value="ECO:0007669"/>
    <property type="project" value="UniProtKB-UniRule"/>
</dbReference>
<dbReference type="EMBL" id="QAOQ01000001">
    <property type="protein sequence ID" value="PTR00875.1"/>
    <property type="molecule type" value="Genomic_DNA"/>
</dbReference>
<feature type="binding site" evidence="9">
    <location>
        <position position="205"/>
    </location>
    <ligand>
        <name>Zn(2+)</name>
        <dbReference type="ChEBI" id="CHEBI:29105"/>
        <label>1</label>
    </ligand>
</feature>
<dbReference type="NCBIfam" id="TIGR01882">
    <property type="entry name" value="peptidase-T"/>
    <property type="match status" value="1"/>
</dbReference>
<feature type="binding site" evidence="9">
    <location>
        <position position="387"/>
    </location>
    <ligand>
        <name>Zn(2+)</name>
        <dbReference type="ChEBI" id="CHEBI:29105"/>
        <label>2</label>
    </ligand>
</feature>
<evidence type="ECO:0000256" key="9">
    <source>
        <dbReference type="PIRSR" id="PIRSR037215-2"/>
    </source>
</evidence>
<dbReference type="EC" id="3.4.11.4" evidence="7"/>
<dbReference type="InterPro" id="IPR036264">
    <property type="entry name" value="Bact_exopeptidase_dim_dom"/>
</dbReference>
<evidence type="ECO:0000256" key="5">
    <source>
        <dbReference type="ARBA" id="ARBA00022833"/>
    </source>
</evidence>
<evidence type="ECO:0000256" key="4">
    <source>
        <dbReference type="ARBA" id="ARBA00022801"/>
    </source>
</evidence>
<keyword evidence="4" id="KW-0378">Hydrolase</keyword>
<comment type="similarity">
    <text evidence="1">Belongs to the peptidase M20B family.</text>
</comment>
<feature type="active site" description="Proton acceptor" evidence="8">
    <location>
        <position position="182"/>
    </location>
</feature>
<dbReference type="GO" id="GO:0008237">
    <property type="term" value="F:metallopeptidase activity"/>
    <property type="evidence" value="ECO:0007669"/>
    <property type="project" value="UniProtKB-KW"/>
</dbReference>
<dbReference type="Pfam" id="PF01546">
    <property type="entry name" value="Peptidase_M20"/>
    <property type="match status" value="1"/>
</dbReference>
<feature type="binding site" evidence="9">
    <location>
        <position position="183"/>
    </location>
    <ligand>
        <name>Zn(2+)</name>
        <dbReference type="ChEBI" id="CHEBI:29105"/>
        <label>2</label>
    </ligand>
</feature>
<evidence type="ECO:0000256" key="1">
    <source>
        <dbReference type="ARBA" id="ARBA00009692"/>
    </source>
</evidence>
<dbReference type="NCBIfam" id="NF003976">
    <property type="entry name" value="PRK05469.1"/>
    <property type="match status" value="1"/>
</dbReference>
<evidence type="ECO:0000256" key="2">
    <source>
        <dbReference type="ARBA" id="ARBA00022670"/>
    </source>
</evidence>
<evidence type="ECO:0000259" key="10">
    <source>
        <dbReference type="Pfam" id="PF07687"/>
    </source>
</evidence>
<accession>A0A2T5JEP5</accession>
<evidence type="ECO:0000256" key="3">
    <source>
        <dbReference type="ARBA" id="ARBA00022723"/>
    </source>
</evidence>
<dbReference type="PIRSF" id="PIRSF037215">
    <property type="entry name" value="Peptidase_M20B"/>
    <property type="match status" value="1"/>
</dbReference>
<feature type="active site" evidence="8">
    <location>
        <position position="87"/>
    </location>
</feature>
<dbReference type="Pfam" id="PF07687">
    <property type="entry name" value="M20_dimer"/>
    <property type="match status" value="1"/>
</dbReference>
<comment type="caution">
    <text evidence="11">The sequence shown here is derived from an EMBL/GenBank/DDBJ whole genome shotgun (WGS) entry which is preliminary data.</text>
</comment>
<dbReference type="RefSeq" id="WP_211309724.1">
    <property type="nucleotide sequence ID" value="NZ_CP160205.1"/>
</dbReference>
<name>A0A2T5JEP5_9SPHI</name>
<dbReference type="PROSITE" id="PS00759">
    <property type="entry name" value="ARGE_DAPE_CPG2_2"/>
    <property type="match status" value="1"/>
</dbReference>
<feature type="binding site" evidence="9">
    <location>
        <position position="148"/>
    </location>
    <ligand>
        <name>Zn(2+)</name>
        <dbReference type="ChEBI" id="CHEBI:29105"/>
        <label>1</label>
    </ligand>
</feature>
<organism evidence="11 12">
    <name type="scientific">Mucilaginibacter yixingensis</name>
    <dbReference type="NCBI Taxonomy" id="1295612"/>
    <lineage>
        <taxon>Bacteria</taxon>
        <taxon>Pseudomonadati</taxon>
        <taxon>Bacteroidota</taxon>
        <taxon>Sphingobacteriia</taxon>
        <taxon>Sphingobacteriales</taxon>
        <taxon>Sphingobacteriaceae</taxon>
        <taxon>Mucilaginibacter</taxon>
    </lineage>
</organism>
<feature type="domain" description="Peptidase M20 dimerisation" evidence="10">
    <location>
        <begin position="215"/>
        <end position="314"/>
    </location>
</feature>
<keyword evidence="5 9" id="KW-0862">Zinc</keyword>
<dbReference type="InterPro" id="IPR002933">
    <property type="entry name" value="Peptidase_M20"/>
</dbReference>
<dbReference type="Gene3D" id="3.30.70.360">
    <property type="match status" value="1"/>
</dbReference>
<evidence type="ECO:0000256" key="8">
    <source>
        <dbReference type="PIRSR" id="PIRSR037215-1"/>
    </source>
</evidence>
<reference evidence="11 12" key="1">
    <citation type="submission" date="2018-04" db="EMBL/GenBank/DDBJ databases">
        <title>Genomic Encyclopedia of Archaeal and Bacterial Type Strains, Phase II (KMG-II): from individual species to whole genera.</title>
        <authorList>
            <person name="Goeker M."/>
        </authorList>
    </citation>
    <scope>NUCLEOTIDE SEQUENCE [LARGE SCALE GENOMIC DNA]</scope>
    <source>
        <strain evidence="11 12">DSM 26809</strain>
    </source>
</reference>
<dbReference type="AlphaFoldDB" id="A0A2T5JEP5"/>
<feature type="binding site" evidence="9">
    <location>
        <position position="148"/>
    </location>
    <ligand>
        <name>Zn(2+)</name>
        <dbReference type="ChEBI" id="CHEBI:29105"/>
        <label>2</label>
    </ligand>
</feature>
<keyword evidence="2" id="KW-0645">Protease</keyword>
<dbReference type="SUPFAM" id="SSF55031">
    <property type="entry name" value="Bacterial exopeptidase dimerisation domain"/>
    <property type="match status" value="1"/>
</dbReference>
<comment type="cofactor">
    <cofactor evidence="9">
        <name>Zn(2+)</name>
        <dbReference type="ChEBI" id="CHEBI:29105"/>
    </cofactor>
    <text evidence="9">Binds 2 Zn(2+) ions per subunit.</text>
</comment>
<feature type="binding site" evidence="9">
    <location>
        <position position="85"/>
    </location>
    <ligand>
        <name>Zn(2+)</name>
        <dbReference type="ChEBI" id="CHEBI:29105"/>
        <label>1</label>
    </ligand>
</feature>
<dbReference type="InterPro" id="IPR001261">
    <property type="entry name" value="ArgE/DapE_CS"/>
</dbReference>
<keyword evidence="11" id="KW-0031">Aminopeptidase</keyword>
<keyword evidence="12" id="KW-1185">Reference proteome</keyword>
<dbReference type="InterPro" id="IPR010161">
    <property type="entry name" value="Peptidase_M20B"/>
</dbReference>
<dbReference type="GO" id="GO:0008270">
    <property type="term" value="F:zinc ion binding"/>
    <property type="evidence" value="ECO:0007669"/>
    <property type="project" value="InterPro"/>
</dbReference>
<evidence type="ECO:0000313" key="12">
    <source>
        <dbReference type="Proteomes" id="UP000244168"/>
    </source>
</evidence>
<dbReference type="SUPFAM" id="SSF53187">
    <property type="entry name" value="Zn-dependent exopeptidases"/>
    <property type="match status" value="1"/>
</dbReference>
<evidence type="ECO:0000313" key="11">
    <source>
        <dbReference type="EMBL" id="PTR00875.1"/>
    </source>
</evidence>
<keyword evidence="3 9" id="KW-0479">Metal-binding</keyword>
<evidence type="ECO:0000256" key="7">
    <source>
        <dbReference type="NCBIfam" id="TIGR01882"/>
    </source>
</evidence>
<dbReference type="PANTHER" id="PTHR42994:SF1">
    <property type="entry name" value="PEPTIDASE T"/>
    <property type="match status" value="1"/>
</dbReference>
<dbReference type="GO" id="GO:0045148">
    <property type="term" value="F:tripeptide aminopeptidase activity"/>
    <property type="evidence" value="ECO:0007669"/>
    <property type="project" value="UniProtKB-UniRule"/>
</dbReference>